<dbReference type="Gene3D" id="3.30.2130.10">
    <property type="entry name" value="VC0802-like"/>
    <property type="match status" value="1"/>
</dbReference>
<evidence type="ECO:0000259" key="3">
    <source>
        <dbReference type="Pfam" id="PF13840"/>
    </source>
</evidence>
<organism evidence="4 5">
    <name type="scientific">Candidatus Nephthysia bennettiae</name>
    <dbReference type="NCBI Taxonomy" id="3127016"/>
    <lineage>
        <taxon>Bacteria</taxon>
        <taxon>Bacillati</taxon>
        <taxon>Candidatus Dormiibacterota</taxon>
        <taxon>Candidatus Dormibacteria</taxon>
        <taxon>Candidatus Dormibacterales</taxon>
        <taxon>Candidatus Dormibacteraceae</taxon>
        <taxon>Candidatus Nephthysia</taxon>
    </lineage>
</organism>
<dbReference type="SUPFAM" id="SSF55021">
    <property type="entry name" value="ACT-like"/>
    <property type="match status" value="2"/>
</dbReference>
<dbReference type="PANTHER" id="PTHR39199">
    <property type="entry name" value="BLR5128 PROTEIN"/>
    <property type="match status" value="1"/>
</dbReference>
<proteinExistence type="predicted"/>
<feature type="region of interest" description="Disordered" evidence="1">
    <location>
        <begin position="112"/>
        <end position="138"/>
    </location>
</feature>
<protein>
    <submittedName>
        <fullName evidence="4">ACT domain-containing protein</fullName>
    </submittedName>
</protein>
<sequence>MRPALSEAPCVFVTRPRVTCEELEAALGSFREDEGVTLILEEERAARPGLEARPRWARITLTVHSSLSAVGLIANVATALAEAGISCNPMSAWYHDHLFVPWEQRQAALEALQQLSTSSPRDAAGGGAGGGRQRSDSG</sequence>
<dbReference type="PANTHER" id="PTHR39199:SF1">
    <property type="entry name" value="BLR5128 PROTEIN"/>
    <property type="match status" value="1"/>
</dbReference>
<accession>A0A934K0C6</accession>
<dbReference type="Pfam" id="PF13840">
    <property type="entry name" value="ACT_7"/>
    <property type="match status" value="1"/>
</dbReference>
<feature type="domain" description="DUF2241" evidence="2">
    <location>
        <begin position="1"/>
        <end position="51"/>
    </location>
</feature>
<evidence type="ECO:0000256" key="1">
    <source>
        <dbReference type="SAM" id="MobiDB-lite"/>
    </source>
</evidence>
<evidence type="ECO:0000259" key="2">
    <source>
        <dbReference type="Pfam" id="PF10000"/>
    </source>
</evidence>
<reference evidence="4" key="1">
    <citation type="submission" date="2020-10" db="EMBL/GenBank/DDBJ databases">
        <title>Ca. Dormibacterota MAGs.</title>
        <authorList>
            <person name="Montgomery K."/>
        </authorList>
    </citation>
    <scope>NUCLEOTIDE SEQUENCE [LARGE SCALE GENOMIC DNA]</scope>
    <source>
        <strain evidence="4">SC8812_S17_10</strain>
    </source>
</reference>
<dbReference type="Proteomes" id="UP000612893">
    <property type="component" value="Unassembled WGS sequence"/>
</dbReference>
<dbReference type="InterPro" id="IPR027795">
    <property type="entry name" value="CASTOR_ACT_dom"/>
</dbReference>
<feature type="domain" description="CASTOR ACT" evidence="3">
    <location>
        <begin position="59"/>
        <end position="113"/>
    </location>
</feature>
<dbReference type="EMBL" id="JAEKNR010000145">
    <property type="protein sequence ID" value="MBJ7599231.1"/>
    <property type="molecule type" value="Genomic_DNA"/>
</dbReference>
<dbReference type="Pfam" id="PF10000">
    <property type="entry name" value="ACT_3"/>
    <property type="match status" value="1"/>
</dbReference>
<gene>
    <name evidence="4" type="ORF">JF922_14300</name>
</gene>
<evidence type="ECO:0000313" key="4">
    <source>
        <dbReference type="EMBL" id="MBJ7599231.1"/>
    </source>
</evidence>
<keyword evidence="5" id="KW-1185">Reference proteome</keyword>
<dbReference type="InterPro" id="IPR018717">
    <property type="entry name" value="DUF2241"/>
</dbReference>
<evidence type="ECO:0000313" key="5">
    <source>
        <dbReference type="Proteomes" id="UP000612893"/>
    </source>
</evidence>
<name>A0A934K0C6_9BACT</name>
<dbReference type="InterPro" id="IPR045865">
    <property type="entry name" value="ACT-like_dom_sf"/>
</dbReference>
<dbReference type="AlphaFoldDB" id="A0A934K0C6"/>
<comment type="caution">
    <text evidence="4">The sequence shown here is derived from an EMBL/GenBank/DDBJ whole genome shotgun (WGS) entry which is preliminary data.</text>
</comment>